<dbReference type="InterPro" id="IPR049712">
    <property type="entry name" value="Poly_export"/>
</dbReference>
<keyword evidence="5" id="KW-0762">Sugar transport</keyword>
<evidence type="ECO:0000256" key="13">
    <source>
        <dbReference type="ARBA" id="ARBA00023237"/>
    </source>
</evidence>
<evidence type="ECO:0000259" key="16">
    <source>
        <dbReference type="Pfam" id="PF22461"/>
    </source>
</evidence>
<gene>
    <name evidence="17" type="ORF">MOP44_09275</name>
</gene>
<feature type="domain" description="SLBB" evidence="16">
    <location>
        <begin position="179"/>
        <end position="259"/>
    </location>
</feature>
<feature type="domain" description="SLBB" evidence="16">
    <location>
        <begin position="97"/>
        <end position="173"/>
    </location>
</feature>
<dbReference type="EMBL" id="CP093313">
    <property type="protein sequence ID" value="UWZ86121.1"/>
    <property type="molecule type" value="Genomic_DNA"/>
</dbReference>
<evidence type="ECO:0000313" key="18">
    <source>
        <dbReference type="Proteomes" id="UP001059380"/>
    </source>
</evidence>
<dbReference type="GO" id="GO:0046930">
    <property type="term" value="C:pore complex"/>
    <property type="evidence" value="ECO:0007669"/>
    <property type="project" value="UniProtKB-KW"/>
</dbReference>
<reference evidence="17" key="1">
    <citation type="submission" date="2021-04" db="EMBL/GenBank/DDBJ databases">
        <title>Phylogenetic analysis of Acidobacteriaceae.</title>
        <authorList>
            <person name="Qiu L."/>
            <person name="Zhang Q."/>
        </authorList>
    </citation>
    <scope>NUCLEOTIDE SEQUENCE</scope>
    <source>
        <strain evidence="17">DSM 25168</strain>
    </source>
</reference>
<evidence type="ECO:0000256" key="14">
    <source>
        <dbReference type="ARBA" id="ARBA00023288"/>
    </source>
</evidence>
<evidence type="ECO:0000256" key="8">
    <source>
        <dbReference type="ARBA" id="ARBA00023047"/>
    </source>
</evidence>
<dbReference type="PANTHER" id="PTHR33619:SF3">
    <property type="entry name" value="POLYSACCHARIDE EXPORT PROTEIN GFCE-RELATED"/>
    <property type="match status" value="1"/>
</dbReference>
<dbReference type="PANTHER" id="PTHR33619">
    <property type="entry name" value="POLYSACCHARIDE EXPORT PROTEIN GFCE-RELATED"/>
    <property type="match status" value="1"/>
</dbReference>
<evidence type="ECO:0000256" key="1">
    <source>
        <dbReference type="ARBA" id="ARBA00004571"/>
    </source>
</evidence>
<dbReference type="GO" id="GO:0009279">
    <property type="term" value="C:cell outer membrane"/>
    <property type="evidence" value="ECO:0007669"/>
    <property type="project" value="UniProtKB-SubCell"/>
</dbReference>
<dbReference type="Pfam" id="PF22461">
    <property type="entry name" value="SLBB_2"/>
    <property type="match status" value="2"/>
</dbReference>
<keyword evidence="11" id="KW-0472">Membrane</keyword>
<keyword evidence="7" id="KW-0732">Signal</keyword>
<evidence type="ECO:0000313" key="17">
    <source>
        <dbReference type="EMBL" id="UWZ86121.1"/>
    </source>
</evidence>
<feature type="domain" description="Polysaccharide export protein N-terminal" evidence="15">
    <location>
        <begin position="15"/>
        <end position="90"/>
    </location>
</feature>
<protein>
    <submittedName>
        <fullName evidence="17">Polysaccharide export protein</fullName>
    </submittedName>
</protein>
<evidence type="ECO:0000256" key="5">
    <source>
        <dbReference type="ARBA" id="ARBA00022597"/>
    </source>
</evidence>
<proteinExistence type="inferred from homology"/>
<dbReference type="KEGG" id="orp:MOP44_09275"/>
<dbReference type="GO" id="GO:0015159">
    <property type="term" value="F:polysaccharide transmembrane transporter activity"/>
    <property type="evidence" value="ECO:0007669"/>
    <property type="project" value="InterPro"/>
</dbReference>
<comment type="similarity">
    <text evidence="2">Belongs to the BexD/CtrA/VexA family.</text>
</comment>
<organism evidence="17 18">
    <name type="scientific">Occallatibacter riparius</name>
    <dbReference type="NCBI Taxonomy" id="1002689"/>
    <lineage>
        <taxon>Bacteria</taxon>
        <taxon>Pseudomonadati</taxon>
        <taxon>Acidobacteriota</taxon>
        <taxon>Terriglobia</taxon>
        <taxon>Terriglobales</taxon>
        <taxon>Acidobacteriaceae</taxon>
        <taxon>Occallatibacter</taxon>
    </lineage>
</organism>
<evidence type="ECO:0000256" key="2">
    <source>
        <dbReference type="ARBA" id="ARBA00009450"/>
    </source>
</evidence>
<evidence type="ECO:0000256" key="9">
    <source>
        <dbReference type="ARBA" id="ARBA00023065"/>
    </source>
</evidence>
<dbReference type="GO" id="GO:0006811">
    <property type="term" value="P:monoatomic ion transport"/>
    <property type="evidence" value="ECO:0007669"/>
    <property type="project" value="UniProtKB-KW"/>
</dbReference>
<comment type="subcellular location">
    <subcellularLocation>
        <location evidence="1">Cell outer membrane</location>
        <topology evidence="1">Multi-pass membrane protein</topology>
    </subcellularLocation>
</comment>
<dbReference type="InterPro" id="IPR003715">
    <property type="entry name" value="Poly_export_N"/>
</dbReference>
<evidence type="ECO:0000259" key="15">
    <source>
        <dbReference type="Pfam" id="PF02563"/>
    </source>
</evidence>
<dbReference type="GO" id="GO:0015288">
    <property type="term" value="F:porin activity"/>
    <property type="evidence" value="ECO:0007669"/>
    <property type="project" value="UniProtKB-KW"/>
</dbReference>
<dbReference type="AlphaFoldDB" id="A0A9J7BU60"/>
<keyword evidence="4" id="KW-1134">Transmembrane beta strand</keyword>
<evidence type="ECO:0000256" key="6">
    <source>
        <dbReference type="ARBA" id="ARBA00022692"/>
    </source>
</evidence>
<dbReference type="RefSeq" id="WP_260795765.1">
    <property type="nucleotide sequence ID" value="NZ_CP093313.1"/>
</dbReference>
<evidence type="ECO:0000256" key="12">
    <source>
        <dbReference type="ARBA" id="ARBA00023139"/>
    </source>
</evidence>
<sequence length="286" mass="30401">MLATLLVMGGAASAQKESLLIGPGDMLHVVVFDTPELEQHARVTDAGDFNLVMGGPVHVADLTPAEAARKVEETLKGAQLLNHPRVAIIVEEYATAKVSVLGEVKAPGAYAINTPRTVLDVLTLAGGLVPTADRKVMIERRGTKERVPYYVSNNADAALDTAVMVNPGDSIIVPKAGIVYVLGDVAHPGAYVMMNNESQLTVLQLIARAGGTNISAVPSHAKLIHKKDNSYVEEALPLSAMQKGNRADMALQTDDIIWVPFSYLRHFATNANQVAASIGAAAIYQF</sequence>
<name>A0A9J7BU60_9BACT</name>
<evidence type="ECO:0000256" key="3">
    <source>
        <dbReference type="ARBA" id="ARBA00022448"/>
    </source>
</evidence>
<keyword evidence="18" id="KW-1185">Reference proteome</keyword>
<keyword evidence="14" id="KW-0449">Lipoprotein</keyword>
<dbReference type="Gene3D" id="3.10.560.10">
    <property type="entry name" value="Outer membrane lipoprotein wza domain like"/>
    <property type="match status" value="2"/>
</dbReference>
<dbReference type="Proteomes" id="UP001059380">
    <property type="component" value="Chromosome"/>
</dbReference>
<keyword evidence="10" id="KW-0626">Porin</keyword>
<keyword evidence="8" id="KW-0625">Polysaccharide transport</keyword>
<accession>A0A9J7BU60</accession>
<keyword evidence="9" id="KW-0406">Ion transport</keyword>
<dbReference type="InterPro" id="IPR054765">
    <property type="entry name" value="SLBB_dom"/>
</dbReference>
<evidence type="ECO:0000256" key="4">
    <source>
        <dbReference type="ARBA" id="ARBA00022452"/>
    </source>
</evidence>
<evidence type="ECO:0000256" key="11">
    <source>
        <dbReference type="ARBA" id="ARBA00023136"/>
    </source>
</evidence>
<keyword evidence="13" id="KW-0998">Cell outer membrane</keyword>
<keyword evidence="12" id="KW-0564">Palmitate</keyword>
<keyword evidence="6" id="KW-0812">Transmembrane</keyword>
<dbReference type="Pfam" id="PF02563">
    <property type="entry name" value="Poly_export"/>
    <property type="match status" value="1"/>
</dbReference>
<keyword evidence="3" id="KW-0813">Transport</keyword>
<evidence type="ECO:0000256" key="10">
    <source>
        <dbReference type="ARBA" id="ARBA00023114"/>
    </source>
</evidence>
<evidence type="ECO:0000256" key="7">
    <source>
        <dbReference type="ARBA" id="ARBA00022729"/>
    </source>
</evidence>